<dbReference type="SUPFAM" id="SSF55031">
    <property type="entry name" value="Bacterial exopeptidase dimerisation domain"/>
    <property type="match status" value="1"/>
</dbReference>
<dbReference type="InterPro" id="IPR036264">
    <property type="entry name" value="Bact_exopeptidase_dim_dom"/>
</dbReference>
<keyword evidence="3" id="KW-0378">Hydrolase</keyword>
<organism evidence="3 4">
    <name type="scientific">Cytobacillus oceanisediminis</name>
    <dbReference type="NCBI Taxonomy" id="665099"/>
    <lineage>
        <taxon>Bacteria</taxon>
        <taxon>Bacillati</taxon>
        <taxon>Bacillota</taxon>
        <taxon>Bacilli</taxon>
        <taxon>Bacillales</taxon>
        <taxon>Bacillaceae</taxon>
        <taxon>Cytobacillus</taxon>
    </lineage>
</organism>
<dbReference type="AlphaFoldDB" id="A0A562JRT1"/>
<dbReference type="Pfam" id="PF07687">
    <property type="entry name" value="M20_dimer"/>
    <property type="match status" value="1"/>
</dbReference>
<dbReference type="PANTHER" id="PTHR11014:SF122">
    <property type="entry name" value="AMIDOHYDROLASE AMHX"/>
    <property type="match status" value="1"/>
</dbReference>
<comment type="cofactor">
    <cofactor evidence="1">
        <name>Mn(2+)</name>
        <dbReference type="ChEBI" id="CHEBI:29035"/>
    </cofactor>
    <text evidence="1">The Mn(2+) ion enhances activity.</text>
</comment>
<dbReference type="Proteomes" id="UP000318667">
    <property type="component" value="Unassembled WGS sequence"/>
</dbReference>
<protein>
    <submittedName>
        <fullName evidence="3">Amidohydrolase</fullName>
    </submittedName>
</protein>
<sequence length="378" mass="41887">MVDPIDFISKQRGKILQTYEELHLLAEPSWKEENTSLYLREKLSQAGFKIKTYSGHYGFTAELKGQKQEVIALRADMDALLQEVDGTVQANHSCGHDAHSTMVLSAALALAKNKLLLTHTVRFIFQPAEEKAEGALRMIEDGALENVMFLCGIHLRPSYEVPFNKAAPVIQHGSTASLKGIIKGMPSHAARPEEGNNPIEAAALLIQAMWQIRLQETGKYSIKITELHGGEASNLIPENTRFTFDLRAEANDTMENLLKKAKHIIEKTAALTETEITYSVEEYSPAAVKNERAMALAREAIHTVLGEENLEPACLSPGAEDFHFYTLKNPDLAATMIGLGCDLKPGLHHPNMAFNKEALIYGTQILAKVIMEADQKEW</sequence>
<comment type="caution">
    <text evidence="3">The sequence shown here is derived from an EMBL/GenBank/DDBJ whole genome shotgun (WGS) entry which is preliminary data.</text>
</comment>
<dbReference type="SUPFAM" id="SSF53187">
    <property type="entry name" value="Zn-dependent exopeptidases"/>
    <property type="match status" value="1"/>
</dbReference>
<evidence type="ECO:0000313" key="4">
    <source>
        <dbReference type="Proteomes" id="UP000318667"/>
    </source>
</evidence>
<dbReference type="InterPro" id="IPR017439">
    <property type="entry name" value="Amidohydrolase"/>
</dbReference>
<feature type="binding site" evidence="1">
    <location>
        <position position="154"/>
    </location>
    <ligand>
        <name>Mn(2+)</name>
        <dbReference type="ChEBI" id="CHEBI:29035"/>
        <label>2</label>
    </ligand>
</feature>
<feature type="binding site" evidence="1">
    <location>
        <position position="94"/>
    </location>
    <ligand>
        <name>Mn(2+)</name>
        <dbReference type="ChEBI" id="CHEBI:29035"/>
        <label>2</label>
    </ligand>
</feature>
<dbReference type="InterPro" id="IPR002933">
    <property type="entry name" value="Peptidase_M20"/>
</dbReference>
<name>A0A562JRT1_9BACI</name>
<dbReference type="GO" id="GO:0046872">
    <property type="term" value="F:metal ion binding"/>
    <property type="evidence" value="ECO:0007669"/>
    <property type="project" value="UniProtKB-KW"/>
</dbReference>
<keyword evidence="1" id="KW-0464">Manganese</keyword>
<proteinExistence type="predicted"/>
<dbReference type="GeneID" id="65404276"/>
<dbReference type="GO" id="GO:0016787">
    <property type="term" value="F:hydrolase activity"/>
    <property type="evidence" value="ECO:0007669"/>
    <property type="project" value="UniProtKB-KW"/>
</dbReference>
<gene>
    <name evidence="3" type="ORF">IQ19_03119</name>
</gene>
<feature type="binding site" evidence="1">
    <location>
        <position position="96"/>
    </location>
    <ligand>
        <name>Mn(2+)</name>
        <dbReference type="ChEBI" id="CHEBI:29035"/>
        <label>2</label>
    </ligand>
</feature>
<feature type="binding site" evidence="1">
    <location>
        <position position="348"/>
    </location>
    <ligand>
        <name>Mn(2+)</name>
        <dbReference type="ChEBI" id="CHEBI:29035"/>
        <label>2</label>
    </ligand>
</feature>
<dbReference type="RefSeq" id="WP_199749479.1">
    <property type="nucleotide sequence ID" value="NZ_CBCSDC010000005.1"/>
</dbReference>
<evidence type="ECO:0000313" key="3">
    <source>
        <dbReference type="EMBL" id="TWH85695.1"/>
    </source>
</evidence>
<evidence type="ECO:0000256" key="1">
    <source>
        <dbReference type="PIRSR" id="PIRSR005962-1"/>
    </source>
</evidence>
<dbReference type="Gene3D" id="3.40.630.10">
    <property type="entry name" value="Zn peptidases"/>
    <property type="match status" value="1"/>
</dbReference>
<keyword evidence="4" id="KW-1185">Reference proteome</keyword>
<dbReference type="Pfam" id="PF01546">
    <property type="entry name" value="Peptidase_M20"/>
    <property type="match status" value="1"/>
</dbReference>
<dbReference type="PANTHER" id="PTHR11014">
    <property type="entry name" value="PEPTIDASE M20 FAMILY MEMBER"/>
    <property type="match status" value="1"/>
</dbReference>
<dbReference type="Gene3D" id="3.30.70.360">
    <property type="match status" value="1"/>
</dbReference>
<reference evidence="3 4" key="1">
    <citation type="journal article" date="2015" name="Stand. Genomic Sci.">
        <title>Genomic Encyclopedia of Bacterial and Archaeal Type Strains, Phase III: the genomes of soil and plant-associated and newly described type strains.</title>
        <authorList>
            <person name="Whitman W.B."/>
            <person name="Woyke T."/>
            <person name="Klenk H.P."/>
            <person name="Zhou Y."/>
            <person name="Lilburn T.G."/>
            <person name="Beck B.J."/>
            <person name="De Vos P."/>
            <person name="Vandamme P."/>
            <person name="Eisen J.A."/>
            <person name="Garrity G."/>
            <person name="Hugenholtz P."/>
            <person name="Kyrpides N.C."/>
        </authorList>
    </citation>
    <scope>NUCLEOTIDE SEQUENCE [LARGE SCALE GENOMIC DNA]</scope>
    <source>
        <strain evidence="3 4">CGMCC 1.10115</strain>
    </source>
</reference>
<dbReference type="NCBIfam" id="TIGR01891">
    <property type="entry name" value="amidohydrolases"/>
    <property type="match status" value="1"/>
</dbReference>
<feature type="binding site" evidence="1">
    <location>
        <position position="130"/>
    </location>
    <ligand>
        <name>Mn(2+)</name>
        <dbReference type="ChEBI" id="CHEBI:29035"/>
        <label>2</label>
    </ligand>
</feature>
<dbReference type="PIRSF" id="PIRSF005962">
    <property type="entry name" value="Pept_M20D_amidohydro"/>
    <property type="match status" value="1"/>
</dbReference>
<accession>A0A562JRT1</accession>
<keyword evidence="1" id="KW-0479">Metal-binding</keyword>
<dbReference type="InterPro" id="IPR011650">
    <property type="entry name" value="Peptidase_M20_dimer"/>
</dbReference>
<evidence type="ECO:0000259" key="2">
    <source>
        <dbReference type="Pfam" id="PF07687"/>
    </source>
</evidence>
<feature type="domain" description="Peptidase M20 dimerisation" evidence="2">
    <location>
        <begin position="176"/>
        <end position="269"/>
    </location>
</feature>
<dbReference type="EMBL" id="VLKI01000008">
    <property type="protein sequence ID" value="TWH85695.1"/>
    <property type="molecule type" value="Genomic_DNA"/>
</dbReference>